<geneLocation type="plasmid" evidence="1 2">
    <name>pNBRC108728a</name>
</geneLocation>
<evidence type="ECO:0000313" key="2">
    <source>
        <dbReference type="Proteomes" id="UP001321486"/>
    </source>
</evidence>
<name>A0ABM8GWP6_9MICO</name>
<protein>
    <submittedName>
        <fullName evidence="1">Uncharacterized protein</fullName>
    </submittedName>
</protein>
<dbReference type="RefSeq" id="WP_286347125.1">
    <property type="nucleotide sequence ID" value="NZ_AP027733.1"/>
</dbReference>
<sequence length="163" mass="18212">MIRASGSYALFEGRWYACDHYPLPGREQEALLRDVADLDSDWLPGPGFQPTKQAPETYFRRVDEALIEARMKVATTCIFGKIGPFDIWSVFGYDPVRVLVRYVGDDPSSALALPGFEKSTSYDLMGEGIFGAFDAAAVSDVVEKTEPMPTHYDPTYFAKRDHA</sequence>
<evidence type="ECO:0000313" key="1">
    <source>
        <dbReference type="EMBL" id="BDZ52843.1"/>
    </source>
</evidence>
<dbReference type="Proteomes" id="UP001321486">
    <property type="component" value="Plasmid pNBRC108728a"/>
</dbReference>
<reference evidence="2" key="1">
    <citation type="journal article" date="2019" name="Int. J. Syst. Evol. Microbiol.">
        <title>The Global Catalogue of Microorganisms (GCM) 10K type strain sequencing project: providing services to taxonomists for standard genome sequencing and annotation.</title>
        <authorList>
            <consortium name="The Broad Institute Genomics Platform"/>
            <consortium name="The Broad Institute Genome Sequencing Center for Infectious Disease"/>
            <person name="Wu L."/>
            <person name="Ma J."/>
        </authorList>
    </citation>
    <scope>NUCLEOTIDE SEQUENCE [LARGE SCALE GENOMIC DNA]</scope>
    <source>
        <strain evidence="2">NBRC 108728</strain>
    </source>
</reference>
<gene>
    <name evidence="1" type="ORF">GCM10025867_50840</name>
</gene>
<dbReference type="EMBL" id="AP027733">
    <property type="protein sequence ID" value="BDZ52843.1"/>
    <property type="molecule type" value="Genomic_DNA"/>
</dbReference>
<keyword evidence="1" id="KW-0614">Plasmid</keyword>
<keyword evidence="2" id="KW-1185">Reference proteome</keyword>
<accession>A0ABM8GWP6</accession>
<organism evidence="1 2">
    <name type="scientific">Frondihabitans sucicola</name>
    <dbReference type="NCBI Taxonomy" id="1268041"/>
    <lineage>
        <taxon>Bacteria</taxon>
        <taxon>Bacillati</taxon>
        <taxon>Actinomycetota</taxon>
        <taxon>Actinomycetes</taxon>
        <taxon>Micrococcales</taxon>
        <taxon>Microbacteriaceae</taxon>
        <taxon>Frondihabitans</taxon>
    </lineage>
</organism>
<proteinExistence type="predicted"/>